<evidence type="ECO:0000313" key="7">
    <source>
        <dbReference type="Proteomes" id="UP000007174"/>
    </source>
</evidence>
<dbReference type="PANTHER" id="PTHR43397">
    <property type="entry name" value="ERGOTHIONEINE BIOSYNTHESIS PROTEIN 1"/>
    <property type="match status" value="1"/>
</dbReference>
<feature type="domain" description="Histidine-specific methyltransferase SAM-dependent" evidence="5">
    <location>
        <begin position="11"/>
        <end position="200"/>
    </location>
</feature>
<dbReference type="AlphaFoldDB" id="H1W0J7"/>
<dbReference type="Pfam" id="PF10017">
    <property type="entry name" value="Methyltransf_33"/>
    <property type="match status" value="1"/>
</dbReference>
<dbReference type="InterPro" id="IPR019257">
    <property type="entry name" value="MeTrfase_dom"/>
</dbReference>
<dbReference type="EMBL" id="CACQ02008248">
    <property type="protein sequence ID" value="CCF46010.1"/>
    <property type="molecule type" value="Genomic_DNA"/>
</dbReference>
<proteinExistence type="predicted"/>
<protein>
    <recommendedName>
        <fullName evidence="5">Histidine-specific methyltransferase SAM-dependent domain-containing protein</fullName>
    </recommendedName>
</protein>
<name>H1W0J7_COLHI</name>
<evidence type="ECO:0000256" key="2">
    <source>
        <dbReference type="ARBA" id="ARBA00022679"/>
    </source>
</evidence>
<dbReference type="STRING" id="759273.H1W0J7"/>
<dbReference type="Proteomes" id="UP000007174">
    <property type="component" value="Unassembled WGS sequence"/>
</dbReference>
<keyword evidence="3" id="KW-0949">S-adenosyl-L-methionine</keyword>
<dbReference type="HOGENOM" id="CLU_903184_0_0_1"/>
<organism evidence="6 7">
    <name type="scientific">Colletotrichum higginsianum (strain IMI 349063)</name>
    <name type="common">Crucifer anthracnose fungus</name>
    <dbReference type="NCBI Taxonomy" id="759273"/>
    <lineage>
        <taxon>Eukaryota</taxon>
        <taxon>Fungi</taxon>
        <taxon>Dikarya</taxon>
        <taxon>Ascomycota</taxon>
        <taxon>Pezizomycotina</taxon>
        <taxon>Sordariomycetes</taxon>
        <taxon>Hypocreomycetidae</taxon>
        <taxon>Glomerellales</taxon>
        <taxon>Glomerellaceae</taxon>
        <taxon>Colletotrichum</taxon>
        <taxon>Colletotrichum destructivum species complex</taxon>
    </lineage>
</organism>
<evidence type="ECO:0000256" key="4">
    <source>
        <dbReference type="SAM" id="MobiDB-lite"/>
    </source>
</evidence>
<accession>H1W0J7</accession>
<sequence length="308" mass="34301">MVIELGSGFTIDYYALDLSREELERTLAQVPKFRHVRCHGLLGTYDDGREWLKKPANLARAKCILSLGSSIGNFERDDAAGFLKYFSDVLTQSDKLLIDKKGITHAFILNGLANANEILGEEAFKLSDWEVIGEYVYDEEGGRHQAFYSPVRDTCVMGTLVKQHERIQVEQSLKYSQLGAENLWNMAGLIETNCWAKGNEHGKSTLGFSCFVFRAQPQVIGAEGGYTPSFTRERVLHPNKPPPRLATDVEPMTERAGVQSPDRKISDATGPNGNQMTTGVSILYLYPWGATYTTAGLPISPYPKLTRK</sequence>
<gene>
    <name evidence="6" type="ORF">CH063_14895</name>
</gene>
<evidence type="ECO:0000259" key="5">
    <source>
        <dbReference type="Pfam" id="PF10017"/>
    </source>
</evidence>
<reference evidence="7" key="1">
    <citation type="journal article" date="2012" name="Nat. Genet.">
        <title>Lifestyle transitions in plant pathogenic Colletotrichum fungi deciphered by genome and transcriptome analyses.</title>
        <authorList>
            <person name="O'Connell R.J."/>
            <person name="Thon M.R."/>
            <person name="Hacquard S."/>
            <person name="Amyotte S.G."/>
            <person name="Kleemann J."/>
            <person name="Torres M.F."/>
            <person name="Damm U."/>
            <person name="Buiate E.A."/>
            <person name="Epstein L."/>
            <person name="Alkan N."/>
            <person name="Altmueller J."/>
            <person name="Alvarado-Balderrama L."/>
            <person name="Bauser C.A."/>
            <person name="Becker C."/>
            <person name="Birren B.W."/>
            <person name="Chen Z."/>
            <person name="Choi J."/>
            <person name="Crouch J.A."/>
            <person name="Duvick J.P."/>
            <person name="Farman M.A."/>
            <person name="Gan P."/>
            <person name="Heiman D."/>
            <person name="Henrissat B."/>
            <person name="Howard R.J."/>
            <person name="Kabbage M."/>
            <person name="Koch C."/>
            <person name="Kracher B."/>
            <person name="Kubo Y."/>
            <person name="Law A.D."/>
            <person name="Lebrun M.-H."/>
            <person name="Lee Y.-H."/>
            <person name="Miyara I."/>
            <person name="Moore N."/>
            <person name="Neumann U."/>
            <person name="Nordstroem K."/>
            <person name="Panaccione D.G."/>
            <person name="Panstruga R."/>
            <person name="Place M."/>
            <person name="Proctor R.H."/>
            <person name="Prusky D."/>
            <person name="Rech G."/>
            <person name="Reinhardt R."/>
            <person name="Rollins J.A."/>
            <person name="Rounsley S."/>
            <person name="Schardl C.L."/>
            <person name="Schwartz D.C."/>
            <person name="Shenoy N."/>
            <person name="Shirasu K."/>
            <person name="Sikhakolli U.R."/>
            <person name="Stueber K."/>
            <person name="Sukno S.A."/>
            <person name="Sweigard J.A."/>
            <person name="Takano Y."/>
            <person name="Takahara H."/>
            <person name="Trail F."/>
            <person name="van der Does H.C."/>
            <person name="Voll L.M."/>
            <person name="Will I."/>
            <person name="Young S."/>
            <person name="Zeng Q."/>
            <person name="Zhang J."/>
            <person name="Zhou S."/>
            <person name="Dickman M.B."/>
            <person name="Schulze-Lefert P."/>
            <person name="Ver Loren van Themaat E."/>
            <person name="Ma L.-J."/>
            <person name="Vaillancourt L.J."/>
        </authorList>
    </citation>
    <scope>NUCLEOTIDE SEQUENCE [LARGE SCALE GENOMIC DNA]</scope>
    <source>
        <strain evidence="7">IMI 349063</strain>
    </source>
</reference>
<evidence type="ECO:0000256" key="3">
    <source>
        <dbReference type="ARBA" id="ARBA00022691"/>
    </source>
</evidence>
<dbReference type="InterPro" id="IPR051128">
    <property type="entry name" value="EgtD_Methyltrsf_superfamily"/>
</dbReference>
<keyword evidence="1" id="KW-0489">Methyltransferase</keyword>
<dbReference type="InterPro" id="IPR029063">
    <property type="entry name" value="SAM-dependent_MTases_sf"/>
</dbReference>
<dbReference type="GO" id="GO:0032259">
    <property type="term" value="P:methylation"/>
    <property type="evidence" value="ECO:0007669"/>
    <property type="project" value="UniProtKB-KW"/>
</dbReference>
<dbReference type="Gene3D" id="3.40.50.150">
    <property type="entry name" value="Vaccinia Virus protein VP39"/>
    <property type="match status" value="1"/>
</dbReference>
<evidence type="ECO:0000313" key="6">
    <source>
        <dbReference type="EMBL" id="CCF46010.1"/>
    </source>
</evidence>
<feature type="region of interest" description="Disordered" evidence="4">
    <location>
        <begin position="232"/>
        <end position="272"/>
    </location>
</feature>
<dbReference type="GO" id="GO:0008168">
    <property type="term" value="F:methyltransferase activity"/>
    <property type="evidence" value="ECO:0007669"/>
    <property type="project" value="UniProtKB-KW"/>
</dbReference>
<dbReference type="PANTHER" id="PTHR43397:SF1">
    <property type="entry name" value="ERGOTHIONEINE BIOSYNTHESIS PROTEIN 1"/>
    <property type="match status" value="1"/>
</dbReference>
<keyword evidence="2" id="KW-0808">Transferase</keyword>
<evidence type="ECO:0000256" key="1">
    <source>
        <dbReference type="ARBA" id="ARBA00022603"/>
    </source>
</evidence>
<dbReference type="eggNOG" id="ENOG502QS9T">
    <property type="taxonomic scope" value="Eukaryota"/>
</dbReference>
<dbReference type="VEuPathDB" id="FungiDB:CH63R_04852"/>